<dbReference type="InterPro" id="IPR036770">
    <property type="entry name" value="Ankyrin_rpt-contain_sf"/>
</dbReference>
<evidence type="ECO:0008006" key="3">
    <source>
        <dbReference type="Google" id="ProtNLM"/>
    </source>
</evidence>
<keyword evidence="2" id="KW-1185">Reference proteome</keyword>
<protein>
    <recommendedName>
        <fullName evidence="3">Ankyrin</fullName>
    </recommendedName>
</protein>
<name>A0A4Q0T3T1_9BACT</name>
<comment type="caution">
    <text evidence="1">The sequence shown here is derived from an EMBL/GenBank/DDBJ whole genome shotgun (WGS) entry which is preliminary data.</text>
</comment>
<organism evidence="1 2">
    <name type="scientific">Granulicella sibirica</name>
    <dbReference type="NCBI Taxonomy" id="2479048"/>
    <lineage>
        <taxon>Bacteria</taxon>
        <taxon>Pseudomonadati</taxon>
        <taxon>Acidobacteriota</taxon>
        <taxon>Terriglobia</taxon>
        <taxon>Terriglobales</taxon>
        <taxon>Acidobacteriaceae</taxon>
        <taxon>Granulicella</taxon>
    </lineage>
</organism>
<dbReference type="PANTHER" id="PTHR24198:SF165">
    <property type="entry name" value="ANKYRIN REPEAT-CONTAINING PROTEIN-RELATED"/>
    <property type="match status" value="1"/>
</dbReference>
<gene>
    <name evidence="1" type="ORF">GRAN_3545</name>
</gene>
<dbReference type="SUPFAM" id="SSF48403">
    <property type="entry name" value="Ankyrin repeat"/>
    <property type="match status" value="1"/>
</dbReference>
<dbReference type="PANTHER" id="PTHR24198">
    <property type="entry name" value="ANKYRIN REPEAT AND PROTEIN KINASE DOMAIN-CONTAINING PROTEIN"/>
    <property type="match status" value="1"/>
</dbReference>
<dbReference type="Gene3D" id="1.25.40.20">
    <property type="entry name" value="Ankyrin repeat-containing domain"/>
    <property type="match status" value="2"/>
</dbReference>
<evidence type="ECO:0000313" key="2">
    <source>
        <dbReference type="Proteomes" id="UP000289437"/>
    </source>
</evidence>
<dbReference type="Proteomes" id="UP000289437">
    <property type="component" value="Unassembled WGS sequence"/>
</dbReference>
<dbReference type="EMBL" id="RDSM01000002">
    <property type="protein sequence ID" value="RXH56688.1"/>
    <property type="molecule type" value="Genomic_DNA"/>
</dbReference>
<dbReference type="OrthoDB" id="211931at2"/>
<dbReference type="AlphaFoldDB" id="A0A4Q0T3T1"/>
<reference evidence="1 2" key="1">
    <citation type="submission" date="2018-11" db="EMBL/GenBank/DDBJ databases">
        <authorList>
            <person name="Mardanov A.V."/>
            <person name="Ravin N.V."/>
            <person name="Dedysh S.N."/>
        </authorList>
    </citation>
    <scope>NUCLEOTIDE SEQUENCE [LARGE SCALE GENOMIC DNA]</scope>
    <source>
        <strain evidence="1 2">AF10</strain>
    </source>
</reference>
<dbReference type="RefSeq" id="WP_128914111.1">
    <property type="nucleotide sequence ID" value="NZ_RDSM01000002.1"/>
</dbReference>
<evidence type="ECO:0000313" key="1">
    <source>
        <dbReference type="EMBL" id="RXH56688.1"/>
    </source>
</evidence>
<sequence>MSATKYSSPTGSNASTSQVLTIEEGKELVRLCRTGRLYEVDAWIAAGKSLCVPSEFKKTPLQVAVDIGFHSLIRLLARHERDVANLNRSLSDAVAIRSLDAVALLLEHGADLKSIPLADVLLSWDPKLIQLFLDGEAEVIEGLPFTVAFCAKIRTALRPFMNFKQSHSKLGTGLQDQLERALRHFSREGDLKWVSLLLWAGADPRSIGPSGMDEHDPESYVSALEQAAASSHVEILKKFKLDRDRDDLSRLLCEASFGQSSSVLVYLLELGARPNDRANGGSTPLSRCLHFVHFEGIGIHIFPGKRTVYSVSTSLEKIRILAEHGAFWNPDDVYEMNSLRRTLLECEPEVSIALFKIFVSNAVCSQNTWKSLFSSVRFRQHLEKESWWLTRLKLRGLAAGPPTKGQGGTASSPRISRRLLAHYDREQLYRQVWEQPMQKLAKEYGVSDVALSKTCRKLRVPVPGRGFWAKKQAGVPLPKRPQLPILG</sequence>
<reference evidence="2" key="2">
    <citation type="submission" date="2019-02" db="EMBL/GenBank/DDBJ databases">
        <title>Granulicella sibirica sp. nov., a psychrotolerant acidobacterium isolated from an organic soil layer in forested tundra, West Siberia.</title>
        <authorList>
            <person name="Oshkin I.Y."/>
            <person name="Kulichevskaya I.S."/>
            <person name="Rijpstra W.I.C."/>
            <person name="Sinninghe Damste J.S."/>
            <person name="Rakitin A.L."/>
            <person name="Ravin N.V."/>
            <person name="Dedysh S.N."/>
        </authorList>
    </citation>
    <scope>NUCLEOTIDE SEQUENCE [LARGE SCALE GENOMIC DNA]</scope>
    <source>
        <strain evidence="2">AF10</strain>
    </source>
</reference>
<accession>A0A4Q0T3T1</accession>
<proteinExistence type="predicted"/>